<dbReference type="GO" id="GO:0030906">
    <property type="term" value="C:retromer, cargo-selective complex"/>
    <property type="evidence" value="ECO:0007669"/>
    <property type="project" value="InterPro"/>
</dbReference>
<dbReference type="GO" id="GO:0006886">
    <property type="term" value="P:intracellular protein transport"/>
    <property type="evidence" value="ECO:0007669"/>
    <property type="project" value="TreeGrafter"/>
</dbReference>
<proteinExistence type="predicted"/>
<dbReference type="GO" id="GO:0042147">
    <property type="term" value="P:retrograde transport, endosome to Golgi"/>
    <property type="evidence" value="ECO:0007669"/>
    <property type="project" value="InterPro"/>
</dbReference>
<dbReference type="PANTHER" id="PTHR11099:SF0">
    <property type="entry name" value="VACUOLAR PROTEIN SORTING-ASSOCIATED PROTEIN 35"/>
    <property type="match status" value="1"/>
</dbReference>
<protein>
    <submittedName>
        <fullName evidence="1">Vacuolar protein sorting-associated protein 35</fullName>
    </submittedName>
</protein>
<name>A0AA35SM06_GEOBA</name>
<reference evidence="1" key="1">
    <citation type="submission" date="2023-03" db="EMBL/GenBank/DDBJ databases">
        <authorList>
            <person name="Steffen K."/>
            <person name="Cardenas P."/>
        </authorList>
    </citation>
    <scope>NUCLEOTIDE SEQUENCE</scope>
</reference>
<accession>A0AA35SM06</accession>
<dbReference type="InterPro" id="IPR005378">
    <property type="entry name" value="Vps35"/>
</dbReference>
<dbReference type="Pfam" id="PF03635">
    <property type="entry name" value="Vps35"/>
    <property type="match status" value="1"/>
</dbReference>
<gene>
    <name evidence="1" type="ORF">GBAR_LOCUS18418</name>
</gene>
<dbReference type="Proteomes" id="UP001174909">
    <property type="component" value="Unassembled WGS sequence"/>
</dbReference>
<organism evidence="1 2">
    <name type="scientific">Geodia barretti</name>
    <name type="common">Barrett's horny sponge</name>
    <dbReference type="NCBI Taxonomy" id="519541"/>
    <lineage>
        <taxon>Eukaryota</taxon>
        <taxon>Metazoa</taxon>
        <taxon>Porifera</taxon>
        <taxon>Demospongiae</taxon>
        <taxon>Heteroscleromorpha</taxon>
        <taxon>Tetractinellida</taxon>
        <taxon>Astrophorina</taxon>
        <taxon>Geodiidae</taxon>
        <taxon>Geodia</taxon>
    </lineage>
</organism>
<evidence type="ECO:0000313" key="1">
    <source>
        <dbReference type="EMBL" id="CAI8032580.1"/>
    </source>
</evidence>
<feature type="non-terminal residue" evidence="1">
    <location>
        <position position="1"/>
    </location>
</feature>
<sequence length="577" mass="65424">APWNGHVTIIRIELSLCRRALDLASLRLPELLWLCCTLPFSPDWALPPSATHLRRPSKMLKGGGSLAGTEDQEKLLSEALNTVKKNSFDMKTCLDNNKLMDALKHASTMLGELRTSLLSPKSYYELFMGISDQLTHLEQHLVEEFEKGKKLHDLYELVQYAGNIIPRLYLLVTVGLVYIKSKEGTKRDILKDLVEMCRGVQHPLRGLFLRNYLLQCTRNHLPDVTSAIDEDDGTVKDSIHFILQNFAEMNKLWVRMQHQGHTKEKERREKERLELRILVGTNLVRLSQLESIDSELYQKDVLPTVLEQVIKCRDAIAQEYLMECIIQVFPDEFHLQTLNLFLQACADMQEAVNVKNIIIALLDRLANYAHRSDTGGIPDSIKLFDIFSQEVSLVVQGRAAMPLEDVVALYASLVNLALKCYPNRLDYVDTALLCTVEVFTKREATPVDSSSVTSRELIRLQNVPVKTYESTLDILKLDNFPKALELHDYQGRKSLAVSVVGTVVNKSISIPTADEADALFKLLSPLVKDQADQPAEPPDPDDFEEEQMMMACLVDLFRAPEPDQQYMVHTEYVPTSS</sequence>
<dbReference type="EMBL" id="CASHTH010002610">
    <property type="protein sequence ID" value="CAI8032580.1"/>
    <property type="molecule type" value="Genomic_DNA"/>
</dbReference>
<comment type="caution">
    <text evidence="1">The sequence shown here is derived from an EMBL/GenBank/DDBJ whole genome shotgun (WGS) entry which is preliminary data.</text>
</comment>
<dbReference type="GO" id="GO:0005770">
    <property type="term" value="C:late endosome"/>
    <property type="evidence" value="ECO:0007669"/>
    <property type="project" value="TreeGrafter"/>
</dbReference>
<dbReference type="AlphaFoldDB" id="A0AA35SM06"/>
<dbReference type="PANTHER" id="PTHR11099">
    <property type="entry name" value="VACUOLAR SORTING PROTEIN 35"/>
    <property type="match status" value="1"/>
</dbReference>
<evidence type="ECO:0000313" key="2">
    <source>
        <dbReference type="Proteomes" id="UP001174909"/>
    </source>
</evidence>
<keyword evidence="2" id="KW-1185">Reference proteome</keyword>
<dbReference type="GO" id="GO:0005829">
    <property type="term" value="C:cytosol"/>
    <property type="evidence" value="ECO:0007669"/>
    <property type="project" value="GOC"/>
</dbReference>